<feature type="transmembrane region" description="Helical" evidence="1">
    <location>
        <begin position="37"/>
        <end position="58"/>
    </location>
</feature>
<keyword evidence="1" id="KW-1133">Transmembrane helix</keyword>
<gene>
    <name evidence="2" type="ORF">FA13DRAFT_254445</name>
</gene>
<comment type="caution">
    <text evidence="2">The sequence shown here is derived from an EMBL/GenBank/DDBJ whole genome shotgun (WGS) entry which is preliminary data.</text>
</comment>
<reference evidence="2 3" key="1">
    <citation type="journal article" date="2019" name="Nat. Ecol. Evol.">
        <title>Megaphylogeny resolves global patterns of mushroom evolution.</title>
        <authorList>
            <person name="Varga T."/>
            <person name="Krizsan K."/>
            <person name="Foldi C."/>
            <person name="Dima B."/>
            <person name="Sanchez-Garcia M."/>
            <person name="Sanchez-Ramirez S."/>
            <person name="Szollosi G.J."/>
            <person name="Szarkandi J.G."/>
            <person name="Papp V."/>
            <person name="Albert L."/>
            <person name="Andreopoulos W."/>
            <person name="Angelini C."/>
            <person name="Antonin V."/>
            <person name="Barry K.W."/>
            <person name="Bougher N.L."/>
            <person name="Buchanan P."/>
            <person name="Buyck B."/>
            <person name="Bense V."/>
            <person name="Catcheside P."/>
            <person name="Chovatia M."/>
            <person name="Cooper J."/>
            <person name="Damon W."/>
            <person name="Desjardin D."/>
            <person name="Finy P."/>
            <person name="Geml J."/>
            <person name="Haridas S."/>
            <person name="Hughes K."/>
            <person name="Justo A."/>
            <person name="Karasinski D."/>
            <person name="Kautmanova I."/>
            <person name="Kiss B."/>
            <person name="Kocsube S."/>
            <person name="Kotiranta H."/>
            <person name="LaButti K.M."/>
            <person name="Lechner B.E."/>
            <person name="Liimatainen K."/>
            <person name="Lipzen A."/>
            <person name="Lukacs Z."/>
            <person name="Mihaltcheva S."/>
            <person name="Morgado L.N."/>
            <person name="Niskanen T."/>
            <person name="Noordeloos M.E."/>
            <person name="Ohm R.A."/>
            <person name="Ortiz-Santana B."/>
            <person name="Ovrebo C."/>
            <person name="Racz N."/>
            <person name="Riley R."/>
            <person name="Savchenko A."/>
            <person name="Shiryaev A."/>
            <person name="Soop K."/>
            <person name="Spirin V."/>
            <person name="Szebenyi C."/>
            <person name="Tomsovsky M."/>
            <person name="Tulloss R.E."/>
            <person name="Uehling J."/>
            <person name="Grigoriev I.V."/>
            <person name="Vagvolgyi C."/>
            <person name="Papp T."/>
            <person name="Martin F.M."/>
            <person name="Miettinen O."/>
            <person name="Hibbett D.S."/>
            <person name="Nagy L.G."/>
        </authorList>
    </citation>
    <scope>NUCLEOTIDE SEQUENCE [LARGE SCALE GENOMIC DNA]</scope>
    <source>
        <strain evidence="2 3">FP101781</strain>
    </source>
</reference>
<keyword evidence="1" id="KW-0472">Membrane</keyword>
<accession>A0A4Y7TE36</accession>
<dbReference type="EMBL" id="QPFP01000015">
    <property type="protein sequence ID" value="TEB32443.1"/>
    <property type="molecule type" value="Genomic_DNA"/>
</dbReference>
<evidence type="ECO:0000256" key="1">
    <source>
        <dbReference type="SAM" id="Phobius"/>
    </source>
</evidence>
<feature type="transmembrane region" description="Helical" evidence="1">
    <location>
        <begin position="64"/>
        <end position="85"/>
    </location>
</feature>
<protein>
    <submittedName>
        <fullName evidence="2">Uncharacterized protein</fullName>
    </submittedName>
</protein>
<dbReference type="AlphaFoldDB" id="A0A4Y7TE36"/>
<evidence type="ECO:0000313" key="3">
    <source>
        <dbReference type="Proteomes" id="UP000298030"/>
    </source>
</evidence>
<evidence type="ECO:0000313" key="2">
    <source>
        <dbReference type="EMBL" id="TEB32443.1"/>
    </source>
</evidence>
<organism evidence="2 3">
    <name type="scientific">Coprinellus micaceus</name>
    <name type="common">Glistening ink-cap mushroom</name>
    <name type="synonym">Coprinus micaceus</name>
    <dbReference type="NCBI Taxonomy" id="71717"/>
    <lineage>
        <taxon>Eukaryota</taxon>
        <taxon>Fungi</taxon>
        <taxon>Dikarya</taxon>
        <taxon>Basidiomycota</taxon>
        <taxon>Agaricomycotina</taxon>
        <taxon>Agaricomycetes</taxon>
        <taxon>Agaricomycetidae</taxon>
        <taxon>Agaricales</taxon>
        <taxon>Agaricineae</taxon>
        <taxon>Psathyrellaceae</taxon>
        <taxon>Coprinellus</taxon>
    </lineage>
</organism>
<proteinExistence type="predicted"/>
<dbReference type="Proteomes" id="UP000298030">
    <property type="component" value="Unassembled WGS sequence"/>
</dbReference>
<name>A0A4Y7TE36_COPMI</name>
<keyword evidence="1" id="KW-0812">Transmembrane</keyword>
<keyword evidence="3" id="KW-1185">Reference proteome</keyword>
<sequence>MSWSTSSCLRSKPQLVFRSLLPNLPSHIDNRQSQTHVNYLAIFGLVVSCHALLGAPVYVCVVCFLFFVFLFFLFFFFFPSPIVFASAE</sequence>